<organism evidence="8">
    <name type="scientific">Candidatus Moduliflexus flocculans</name>
    <dbReference type="NCBI Taxonomy" id="1499966"/>
    <lineage>
        <taxon>Bacteria</taxon>
        <taxon>Candidatus Moduliflexota</taxon>
        <taxon>Candidatus Moduliflexia</taxon>
        <taxon>Candidatus Moduliflexales</taxon>
        <taxon>Candidatus Moduliflexaceae</taxon>
    </lineage>
</organism>
<protein>
    <submittedName>
        <fullName evidence="8">Dihydroorotate dehydrogenase 2</fullName>
    </submittedName>
</protein>
<evidence type="ECO:0000313" key="9">
    <source>
        <dbReference type="Proteomes" id="UP000030700"/>
    </source>
</evidence>
<gene>
    <name evidence="8" type="ORF">U14_00871</name>
</gene>
<dbReference type="GO" id="GO:0006207">
    <property type="term" value="P:'de novo' pyrimidine nucleobase biosynthetic process"/>
    <property type="evidence" value="ECO:0007669"/>
    <property type="project" value="TreeGrafter"/>
</dbReference>
<dbReference type="GO" id="GO:0004152">
    <property type="term" value="F:dihydroorotate dehydrogenase activity"/>
    <property type="evidence" value="ECO:0007669"/>
    <property type="project" value="InterPro"/>
</dbReference>
<dbReference type="InterPro" id="IPR013785">
    <property type="entry name" value="Aldolase_TIM"/>
</dbReference>
<evidence type="ECO:0000313" key="8">
    <source>
        <dbReference type="EMBL" id="GAK49648.1"/>
    </source>
</evidence>
<sequence>MAILATSYMGIPLKNPIIAGASELTRNVETIQKLEAAGAAAFVTKSLFEEQIQLERFRLEEELSRYSELHAEMTNLHPAMKHAGPKEHLMWVKRSKDAVKIPVFGSLNCVSHDTWVEYAKMMQDTGVDGLELNFYANPRDMGLRGSAIEDEQIATAEEVVQSVSIPVSVKLSVFYSNPLQVISRFDQVGVKGFVLFNRFFQPDFDVDAEKNIFPFNLSSPVDNRLPLRYAGLLYGNLSGDICSSTGIFQGKDVIKMILAGAKCVQVVSALFVNKITHLQTLTSDLDAWMDQKGYQGIEDFRGKMSKKQSKDPWTYERGQYVKLLFEAQNILKEWPQA</sequence>
<dbReference type="Gene3D" id="3.20.20.70">
    <property type="entry name" value="Aldolase class I"/>
    <property type="match status" value="1"/>
</dbReference>
<dbReference type="PANTHER" id="PTHR48109">
    <property type="entry name" value="DIHYDROOROTATE DEHYDROGENASE (QUINONE), MITOCHONDRIAL-RELATED"/>
    <property type="match status" value="1"/>
</dbReference>
<evidence type="ECO:0000256" key="6">
    <source>
        <dbReference type="ARBA" id="ARBA00023002"/>
    </source>
</evidence>
<comment type="cofactor">
    <cofactor evidence="1">
        <name>FMN</name>
        <dbReference type="ChEBI" id="CHEBI:58210"/>
    </cofactor>
</comment>
<evidence type="ECO:0000256" key="2">
    <source>
        <dbReference type="ARBA" id="ARBA00004725"/>
    </source>
</evidence>
<dbReference type="InterPro" id="IPR050074">
    <property type="entry name" value="DHO_dehydrogenase"/>
</dbReference>
<dbReference type="HOGENOM" id="CLU_042042_4_0_0"/>
<dbReference type="InterPro" id="IPR012135">
    <property type="entry name" value="Dihydroorotate_DH_1_2"/>
</dbReference>
<dbReference type="Proteomes" id="UP000030700">
    <property type="component" value="Unassembled WGS sequence"/>
</dbReference>
<keyword evidence="4" id="KW-0288">FMN</keyword>
<reference evidence="8" key="1">
    <citation type="journal article" date="2015" name="PeerJ">
        <title>First genomic representation of candidate bacterial phylum KSB3 points to enhanced environmental sensing as a trigger of wastewater bulking.</title>
        <authorList>
            <person name="Sekiguchi Y."/>
            <person name="Ohashi A."/>
            <person name="Parks D.H."/>
            <person name="Yamauchi T."/>
            <person name="Tyson G.W."/>
            <person name="Hugenholtz P."/>
        </authorList>
    </citation>
    <scope>NUCLEOTIDE SEQUENCE [LARGE SCALE GENOMIC DNA]</scope>
</reference>
<dbReference type="AlphaFoldDB" id="A0A0S6VR58"/>
<dbReference type="InterPro" id="IPR005720">
    <property type="entry name" value="Dihydroorotate_DH_cat"/>
</dbReference>
<keyword evidence="5" id="KW-0665">Pyrimidine biosynthesis</keyword>
<dbReference type="UniPathway" id="UPA00070"/>
<keyword evidence="3" id="KW-0285">Flavoprotein</keyword>
<evidence type="ECO:0000259" key="7">
    <source>
        <dbReference type="Pfam" id="PF01180"/>
    </source>
</evidence>
<accession>A0A0S6VR58</accession>
<dbReference type="NCBIfam" id="NF005741">
    <property type="entry name" value="PRK07565.1"/>
    <property type="match status" value="1"/>
</dbReference>
<dbReference type="PIRSF" id="PIRSF000164">
    <property type="entry name" value="DHO_oxidase"/>
    <property type="match status" value="1"/>
</dbReference>
<keyword evidence="9" id="KW-1185">Reference proteome</keyword>
<keyword evidence="6" id="KW-0560">Oxidoreductase</keyword>
<dbReference type="GO" id="GO:0005737">
    <property type="term" value="C:cytoplasm"/>
    <property type="evidence" value="ECO:0007669"/>
    <property type="project" value="InterPro"/>
</dbReference>
<evidence type="ECO:0000256" key="1">
    <source>
        <dbReference type="ARBA" id="ARBA00001917"/>
    </source>
</evidence>
<dbReference type="EMBL" id="DF820455">
    <property type="protein sequence ID" value="GAK49648.1"/>
    <property type="molecule type" value="Genomic_DNA"/>
</dbReference>
<evidence type="ECO:0000256" key="5">
    <source>
        <dbReference type="ARBA" id="ARBA00022975"/>
    </source>
</evidence>
<dbReference type="GO" id="GO:0044205">
    <property type="term" value="P:'de novo' UMP biosynthetic process"/>
    <property type="evidence" value="ECO:0007669"/>
    <property type="project" value="UniProtKB-UniPathway"/>
</dbReference>
<dbReference type="Pfam" id="PF01180">
    <property type="entry name" value="DHO_dh"/>
    <property type="match status" value="1"/>
</dbReference>
<proteinExistence type="predicted"/>
<name>A0A0S6VR58_9BACT</name>
<dbReference type="SUPFAM" id="SSF51395">
    <property type="entry name" value="FMN-linked oxidoreductases"/>
    <property type="match status" value="1"/>
</dbReference>
<evidence type="ECO:0000256" key="4">
    <source>
        <dbReference type="ARBA" id="ARBA00022643"/>
    </source>
</evidence>
<dbReference type="STRING" id="1499966.U14_00871"/>
<dbReference type="PANTHER" id="PTHR48109:SF3">
    <property type="entry name" value="SLL0744 PROTEIN"/>
    <property type="match status" value="1"/>
</dbReference>
<comment type="pathway">
    <text evidence="2">Pyrimidine metabolism; UMP biosynthesis via de novo pathway.</text>
</comment>
<evidence type="ECO:0000256" key="3">
    <source>
        <dbReference type="ARBA" id="ARBA00022630"/>
    </source>
</evidence>
<feature type="domain" description="Dihydroorotate dehydrogenase catalytic" evidence="7">
    <location>
        <begin position="4"/>
        <end position="287"/>
    </location>
</feature>